<dbReference type="eggNOG" id="COG0436">
    <property type="taxonomic scope" value="Bacteria"/>
</dbReference>
<dbReference type="EC" id="2.6.1.-" evidence="6"/>
<dbReference type="OrthoDB" id="9803354at2"/>
<accession>E8T5Q5</accession>
<keyword evidence="4 6" id="KW-0808">Transferase</keyword>
<keyword evidence="9" id="KW-1185">Reference proteome</keyword>
<dbReference type="AlphaFoldDB" id="E8T5Q5"/>
<dbReference type="Pfam" id="PF00155">
    <property type="entry name" value="Aminotran_1_2"/>
    <property type="match status" value="1"/>
</dbReference>
<evidence type="ECO:0000256" key="1">
    <source>
        <dbReference type="ARBA" id="ARBA00001933"/>
    </source>
</evidence>
<dbReference type="InterPro" id="IPR015421">
    <property type="entry name" value="PyrdxlP-dep_Trfase_major"/>
</dbReference>
<evidence type="ECO:0000256" key="5">
    <source>
        <dbReference type="ARBA" id="ARBA00022898"/>
    </source>
</evidence>
<dbReference type="Gene3D" id="3.40.640.10">
    <property type="entry name" value="Type I PLP-dependent aspartate aminotransferase-like (Major domain)"/>
    <property type="match status" value="1"/>
</dbReference>
<dbReference type="PANTHER" id="PTHR46383">
    <property type="entry name" value="ASPARTATE AMINOTRANSFERASE"/>
    <property type="match status" value="1"/>
</dbReference>
<dbReference type="HOGENOM" id="CLU_017584_4_3_0"/>
<evidence type="ECO:0000313" key="9">
    <source>
        <dbReference type="Proteomes" id="UP000006362"/>
    </source>
</evidence>
<protein>
    <recommendedName>
        <fullName evidence="6">Aminotransferase</fullName>
        <ecNumber evidence="6">2.6.1.-</ecNumber>
    </recommendedName>
</protein>
<dbReference type="InterPro" id="IPR004839">
    <property type="entry name" value="Aminotransferase_I/II_large"/>
</dbReference>
<dbReference type="CDD" id="cd00609">
    <property type="entry name" value="AAT_like"/>
    <property type="match status" value="1"/>
</dbReference>
<reference evidence="8" key="1">
    <citation type="submission" date="2011-01" db="EMBL/GenBank/DDBJ databases">
        <title>Complete sequence of chromosome of Thermovibrio ammonificans HB-1.</title>
        <authorList>
            <consortium name="US DOE Joint Genome Institute"/>
            <person name="Lucas S."/>
            <person name="Copeland A."/>
            <person name="Lapidus A."/>
            <person name="Cheng J.-F."/>
            <person name="Goodwin L."/>
            <person name="Pitluck S."/>
            <person name="Davenport K."/>
            <person name="Detter J.C."/>
            <person name="Han C."/>
            <person name="Tapia R."/>
            <person name="Land M."/>
            <person name="Hauser L."/>
            <person name="Kyrpides N."/>
            <person name="Ivanova N."/>
            <person name="Ovchinnikova G."/>
            <person name="Vetriani C."/>
            <person name="Woyke T."/>
        </authorList>
    </citation>
    <scope>NUCLEOTIDE SEQUENCE [LARGE SCALE GENOMIC DNA]</scope>
    <source>
        <strain evidence="8">HB-1</strain>
    </source>
</reference>
<gene>
    <name evidence="8" type="ordered locus">Theam_0558</name>
</gene>
<dbReference type="InterPro" id="IPR015424">
    <property type="entry name" value="PyrdxlP-dep_Trfase"/>
</dbReference>
<name>E8T5Q5_THEA1</name>
<keyword evidence="3 6" id="KW-0032">Aminotransferase</keyword>
<evidence type="ECO:0000256" key="6">
    <source>
        <dbReference type="RuleBase" id="RU000481"/>
    </source>
</evidence>
<organism evidence="8 9">
    <name type="scientific">Thermovibrio ammonificans (strain DSM 15698 / JCM 12110 / HB-1)</name>
    <dbReference type="NCBI Taxonomy" id="648996"/>
    <lineage>
        <taxon>Bacteria</taxon>
        <taxon>Pseudomonadati</taxon>
        <taxon>Aquificota</taxon>
        <taxon>Aquificia</taxon>
        <taxon>Desulfurobacteriales</taxon>
        <taxon>Desulfurobacteriaceae</taxon>
        <taxon>Thermovibrio</taxon>
    </lineage>
</organism>
<sequence>MEKFQIEPFYVMQVLERAKELEKRGREVIHLEIGEPDLPVPERVKRKAAELLTETELKYTPATGIPKLKEAIAEFYYSRYRVVVEPEQVVVTPGSSPGLVAALKTVSRLVGEISFTDPGYPCYKNILKVLGEEGVALPVGPENSFKVRPFQVNTPALIVNSPANPSGAVYTKRELEKLSKRAFLISDEIYHGLTYGEEAPSALEVTRNCIVVNGFSKFFLMTGWRVGWLIASPDMVEPINAILQNTVIAPPTLSQLAAVECFSEEVLSELQENVKVFRKRKEILLNGLKEIGFKVPVEPKGAFYIWADASPFTEDSFKFAFELLERTSVAVTPGRDFGYNGTEKFVRFSFCTETEKILEALERLYSYLR</sequence>
<evidence type="ECO:0000256" key="2">
    <source>
        <dbReference type="ARBA" id="ARBA00007441"/>
    </source>
</evidence>
<dbReference type="RefSeq" id="WP_013537316.1">
    <property type="nucleotide sequence ID" value="NC_014926.1"/>
</dbReference>
<dbReference type="EMBL" id="CP002444">
    <property type="protein sequence ID" value="ADU96530.1"/>
    <property type="molecule type" value="Genomic_DNA"/>
</dbReference>
<dbReference type="InterPro" id="IPR050596">
    <property type="entry name" value="AspAT/PAT-like"/>
</dbReference>
<dbReference type="GO" id="GO:0008483">
    <property type="term" value="F:transaminase activity"/>
    <property type="evidence" value="ECO:0007669"/>
    <property type="project" value="UniProtKB-KW"/>
</dbReference>
<comment type="cofactor">
    <cofactor evidence="1 6">
        <name>pyridoxal 5'-phosphate</name>
        <dbReference type="ChEBI" id="CHEBI:597326"/>
    </cofactor>
</comment>
<proteinExistence type="inferred from homology"/>
<dbReference type="InterPro" id="IPR004838">
    <property type="entry name" value="NHTrfase_class1_PyrdxlP-BS"/>
</dbReference>
<evidence type="ECO:0000256" key="4">
    <source>
        <dbReference type="ARBA" id="ARBA00022679"/>
    </source>
</evidence>
<dbReference type="PROSITE" id="PS00105">
    <property type="entry name" value="AA_TRANSFER_CLASS_1"/>
    <property type="match status" value="1"/>
</dbReference>
<keyword evidence="5" id="KW-0663">Pyridoxal phosphate</keyword>
<dbReference type="KEGG" id="tam:Theam_0558"/>
<dbReference type="Proteomes" id="UP000006362">
    <property type="component" value="Chromosome"/>
</dbReference>
<dbReference type="PANTHER" id="PTHR46383:SF2">
    <property type="entry name" value="AMINOTRANSFERASE"/>
    <property type="match status" value="1"/>
</dbReference>
<feature type="domain" description="Aminotransferase class I/classII large" evidence="7">
    <location>
        <begin position="27"/>
        <end position="364"/>
    </location>
</feature>
<dbReference type="GO" id="GO:0030170">
    <property type="term" value="F:pyridoxal phosphate binding"/>
    <property type="evidence" value="ECO:0007669"/>
    <property type="project" value="InterPro"/>
</dbReference>
<evidence type="ECO:0000313" key="8">
    <source>
        <dbReference type="EMBL" id="ADU96530.1"/>
    </source>
</evidence>
<evidence type="ECO:0000259" key="7">
    <source>
        <dbReference type="Pfam" id="PF00155"/>
    </source>
</evidence>
<comment type="similarity">
    <text evidence="2 6">Belongs to the class-I pyridoxal-phosphate-dependent aminotransferase family.</text>
</comment>
<evidence type="ECO:0000256" key="3">
    <source>
        <dbReference type="ARBA" id="ARBA00022576"/>
    </source>
</evidence>
<dbReference type="GO" id="GO:0006520">
    <property type="term" value="P:amino acid metabolic process"/>
    <property type="evidence" value="ECO:0007669"/>
    <property type="project" value="InterPro"/>
</dbReference>
<dbReference type="SUPFAM" id="SSF53383">
    <property type="entry name" value="PLP-dependent transferases"/>
    <property type="match status" value="1"/>
</dbReference>
<dbReference type="STRING" id="648996.Theam_0558"/>